<organism evidence="1 2">
    <name type="scientific">Brassica cretica</name>
    <name type="common">Mustard</name>
    <dbReference type="NCBI Taxonomy" id="69181"/>
    <lineage>
        <taxon>Eukaryota</taxon>
        <taxon>Viridiplantae</taxon>
        <taxon>Streptophyta</taxon>
        <taxon>Embryophyta</taxon>
        <taxon>Tracheophyta</taxon>
        <taxon>Spermatophyta</taxon>
        <taxon>Magnoliopsida</taxon>
        <taxon>eudicotyledons</taxon>
        <taxon>Gunneridae</taxon>
        <taxon>Pentapetalae</taxon>
        <taxon>rosids</taxon>
        <taxon>malvids</taxon>
        <taxon>Brassicales</taxon>
        <taxon>Brassicaceae</taxon>
        <taxon>Brassiceae</taxon>
        <taxon>Brassica</taxon>
    </lineage>
</organism>
<proteinExistence type="predicted"/>
<accession>A0A8S9N6G6</accession>
<sequence length="83" mass="9456">MVAVSFISSVVAESFNHRRKSKLKSTIHAVVVNNPRQCSESPPWKLRNRHRESSLQSCLNGIQSTKMKEVRDGMTKDVLFDLN</sequence>
<reference evidence="1" key="1">
    <citation type="submission" date="2019-12" db="EMBL/GenBank/DDBJ databases">
        <title>Genome sequencing and annotation of Brassica cretica.</title>
        <authorList>
            <person name="Studholme D.J."/>
            <person name="Sarris P."/>
        </authorList>
    </citation>
    <scope>NUCLEOTIDE SEQUENCE</scope>
    <source>
        <strain evidence="1">PFS-109/04</strain>
        <tissue evidence="1">Leaf</tissue>
    </source>
</reference>
<evidence type="ECO:0000313" key="1">
    <source>
        <dbReference type="EMBL" id="KAF3488224.1"/>
    </source>
</evidence>
<dbReference type="EMBL" id="QGKX02002183">
    <property type="protein sequence ID" value="KAF3488224.1"/>
    <property type="molecule type" value="Genomic_DNA"/>
</dbReference>
<dbReference type="AlphaFoldDB" id="A0A8S9N6G6"/>
<comment type="caution">
    <text evidence="1">The sequence shown here is derived from an EMBL/GenBank/DDBJ whole genome shotgun (WGS) entry which is preliminary data.</text>
</comment>
<dbReference type="Proteomes" id="UP000712600">
    <property type="component" value="Unassembled WGS sequence"/>
</dbReference>
<name>A0A8S9N6G6_BRACR</name>
<protein>
    <submittedName>
        <fullName evidence="1">Uncharacterized protein</fullName>
    </submittedName>
</protein>
<evidence type="ECO:0000313" key="2">
    <source>
        <dbReference type="Proteomes" id="UP000712600"/>
    </source>
</evidence>
<gene>
    <name evidence="1" type="ORF">F2Q69_00052171</name>
</gene>